<name>A6G5F5_9BACT</name>
<dbReference type="InterPro" id="IPR015890">
    <property type="entry name" value="Chorismate_C"/>
</dbReference>
<dbReference type="PRINTS" id="PR00095">
    <property type="entry name" value="ANTSNTHASEI"/>
</dbReference>
<comment type="caution">
    <text evidence="2">The sequence shown here is derived from an EMBL/GenBank/DDBJ whole genome shotgun (WGS) entry which is preliminary data.</text>
</comment>
<evidence type="ECO:0000259" key="1">
    <source>
        <dbReference type="Pfam" id="PF00425"/>
    </source>
</evidence>
<dbReference type="PANTHER" id="PTHR11236:SF50">
    <property type="entry name" value="AMINODEOXYCHORISMATE SYNTHASE COMPONENT 1"/>
    <property type="match status" value="1"/>
</dbReference>
<dbReference type="eggNOG" id="COG0147">
    <property type="taxonomic scope" value="Bacteria"/>
</dbReference>
<dbReference type="PANTHER" id="PTHR11236">
    <property type="entry name" value="AMINOBENZOATE/ANTHRANILATE SYNTHASE"/>
    <property type="match status" value="1"/>
</dbReference>
<sequence length="405" mass="43372">MSGPAALLDAVVHGVEPELCWLDGGAEAGSAIGRRPDRVVVADDLAALDEVEASWRAQPEHGWIGWVSYDLGAAALLGRAPRSSGLPHLVLRRYPNLCRSQTPLDGSGLGVEFGAPWPLEALRPELAAEAYRDRVRAALESIRAGDTYQINASQKLFAPWTEAARTRSFGARVAAVYHALRRATPATMGALILVDSERAIVSNSPETLLDLRLGGHPSGRDLARSWPIKGTRPRDPDPRRDRLAAEELCASAKDRAEHVMIVDLVRNDLGSLAVPGTVRAPRAPSLVSLPTVHHLVSEVSCALAPGWSLRALFAALFPGGSITGAPKRRSVEIIDELEGEARGIYCGAIMILDRLGVRVSIPIRTGVLDARGLELRSGGGIVADSDPEAERLETLAKARAFDRGR</sequence>
<dbReference type="SUPFAM" id="SSF56322">
    <property type="entry name" value="ADC synthase"/>
    <property type="match status" value="1"/>
</dbReference>
<organism evidence="2 3">
    <name type="scientific">Plesiocystis pacifica SIR-1</name>
    <dbReference type="NCBI Taxonomy" id="391625"/>
    <lineage>
        <taxon>Bacteria</taxon>
        <taxon>Pseudomonadati</taxon>
        <taxon>Myxococcota</taxon>
        <taxon>Polyangia</taxon>
        <taxon>Nannocystales</taxon>
        <taxon>Nannocystaceae</taxon>
        <taxon>Plesiocystis</taxon>
    </lineage>
</organism>
<feature type="domain" description="Chorismate-utilising enzyme C-terminal" evidence="1">
    <location>
        <begin position="128"/>
        <end position="397"/>
    </location>
</feature>
<dbReference type="Proteomes" id="UP000005801">
    <property type="component" value="Unassembled WGS sequence"/>
</dbReference>
<dbReference type="GO" id="GO:0000162">
    <property type="term" value="P:L-tryptophan biosynthetic process"/>
    <property type="evidence" value="ECO:0007669"/>
    <property type="project" value="TreeGrafter"/>
</dbReference>
<dbReference type="EMBL" id="ABCS01000025">
    <property type="protein sequence ID" value="EDM78898.1"/>
    <property type="molecule type" value="Genomic_DNA"/>
</dbReference>
<protein>
    <submittedName>
        <fullName evidence="2">Para-aminobenzoate synthase, component I</fullName>
    </submittedName>
</protein>
<dbReference type="Pfam" id="PF00425">
    <property type="entry name" value="Chorismate_bind"/>
    <property type="match status" value="1"/>
</dbReference>
<keyword evidence="3" id="KW-1185">Reference proteome</keyword>
<evidence type="ECO:0000313" key="3">
    <source>
        <dbReference type="Proteomes" id="UP000005801"/>
    </source>
</evidence>
<dbReference type="STRING" id="391625.PPSIR1_03478"/>
<dbReference type="InterPro" id="IPR005801">
    <property type="entry name" value="ADC_synthase"/>
</dbReference>
<dbReference type="OrthoDB" id="9806579at2"/>
<accession>A6G5F5</accession>
<dbReference type="Gene3D" id="3.60.120.10">
    <property type="entry name" value="Anthranilate synthase"/>
    <property type="match status" value="1"/>
</dbReference>
<dbReference type="RefSeq" id="WP_006971954.1">
    <property type="nucleotide sequence ID" value="NZ_ABCS01000025.1"/>
</dbReference>
<proteinExistence type="predicted"/>
<gene>
    <name evidence="2" type="ORF">PPSIR1_03478</name>
</gene>
<dbReference type="AlphaFoldDB" id="A6G5F5"/>
<reference evidence="2 3" key="1">
    <citation type="submission" date="2007-06" db="EMBL/GenBank/DDBJ databases">
        <authorList>
            <person name="Shimkets L."/>
            <person name="Ferriera S."/>
            <person name="Johnson J."/>
            <person name="Kravitz S."/>
            <person name="Beeson K."/>
            <person name="Sutton G."/>
            <person name="Rogers Y.-H."/>
            <person name="Friedman R."/>
            <person name="Frazier M."/>
            <person name="Venter J.C."/>
        </authorList>
    </citation>
    <scope>NUCLEOTIDE SEQUENCE [LARGE SCALE GENOMIC DNA]</scope>
    <source>
        <strain evidence="2 3">SIR-1</strain>
    </source>
</reference>
<dbReference type="InterPro" id="IPR019999">
    <property type="entry name" value="Anth_synth_I-like"/>
</dbReference>
<dbReference type="GO" id="GO:0046820">
    <property type="term" value="F:4-amino-4-deoxychorismate synthase activity"/>
    <property type="evidence" value="ECO:0007669"/>
    <property type="project" value="TreeGrafter"/>
</dbReference>
<evidence type="ECO:0000313" key="2">
    <source>
        <dbReference type="EMBL" id="EDM78898.1"/>
    </source>
</evidence>